<dbReference type="AntiFam" id="ANF00095">
    <property type="entry name" value="Shadow ORF (opposite ABC transporters)"/>
</dbReference>
<dbReference type="AntiFam" id="ANF00142">
    <property type="entry name" value="Shadow ORF (opposite yadG)"/>
</dbReference>
<feature type="region of interest" description="Disordered" evidence="1">
    <location>
        <begin position="429"/>
        <end position="468"/>
    </location>
</feature>
<keyword evidence="3" id="KW-1185">Reference proteome</keyword>
<dbReference type="Proteomes" id="UP000482800">
    <property type="component" value="Unassembled WGS sequence"/>
</dbReference>
<organism evidence="2 3">
    <name type="scientific">Phytohabitans houttuyneae</name>
    <dbReference type="NCBI Taxonomy" id="1076126"/>
    <lineage>
        <taxon>Bacteria</taxon>
        <taxon>Bacillati</taxon>
        <taxon>Actinomycetota</taxon>
        <taxon>Actinomycetes</taxon>
        <taxon>Micromonosporales</taxon>
        <taxon>Micromonosporaceae</taxon>
    </lineage>
</organism>
<dbReference type="EMBL" id="BLPF01000001">
    <property type="protein sequence ID" value="GFJ80642.1"/>
    <property type="molecule type" value="Genomic_DNA"/>
</dbReference>
<protein>
    <submittedName>
        <fullName evidence="2">Uncharacterized protein</fullName>
    </submittedName>
</protein>
<gene>
    <name evidence="2" type="ORF">Phou_048220</name>
</gene>
<dbReference type="AlphaFoldDB" id="A0A6V8K615"/>
<proteinExistence type="predicted"/>
<evidence type="ECO:0000256" key="1">
    <source>
        <dbReference type="SAM" id="MobiDB-lite"/>
    </source>
</evidence>
<accession>A0A6V8K615</accession>
<name>A0A6V8K615_9ACTN</name>
<sequence>MRVPVVVLGVEADQLQQLAYPLLDAARRADPVYLQRHRDDPPDGVPRVQRGVRVLEDDLQVLPQQPQPAPPDAADVPPLEDDPAAGRLQQAHEHPPRGRLATARLADEPERLAARHLEVDPVDGAHQAAPTYRKVLGQPFHLEQRAGPLLGNVVSHSPPRAVTGDKVPVRHLAQLGHLGAGPVVGVGAAGMERAPRRQVDQAGRAARDRHEVRVRVTVEGGHACQQPPGVRVLRPPQHVLDAAVLDGPSAVHDEHLVGHLADHAQVVGDQHDRRVELLLEIFEQVQDLRLHGHVERGRRLVGDEQVGVVDEGHRDHRPLPHAAGELVRVLPRAPRRLRDAHPVEHLDGALARLAAAGARVVDPVRFGDLPAHRVVRVQGREGVLEDHRHVAATQAAYLLIRTAHDIAAADEDLAGDGRALRVVQPEHREARDALSGAGLADDAERPAALDRERHSVDRTHHPVFGGKPNAQVTHLEVRVGGRSHGTSPS</sequence>
<comment type="caution">
    <text evidence="2">The sequence shown here is derived from an EMBL/GenBank/DDBJ whole genome shotgun (WGS) entry which is preliminary data.</text>
</comment>
<reference evidence="2 3" key="2">
    <citation type="submission" date="2020-03" db="EMBL/GenBank/DDBJ databases">
        <authorList>
            <person name="Ichikawa N."/>
            <person name="Kimura A."/>
            <person name="Kitahashi Y."/>
            <person name="Uohara A."/>
        </authorList>
    </citation>
    <scope>NUCLEOTIDE SEQUENCE [LARGE SCALE GENOMIC DNA]</scope>
    <source>
        <strain evidence="2 3">NBRC 108639</strain>
    </source>
</reference>
<evidence type="ECO:0000313" key="3">
    <source>
        <dbReference type="Proteomes" id="UP000482800"/>
    </source>
</evidence>
<evidence type="ECO:0000313" key="2">
    <source>
        <dbReference type="EMBL" id="GFJ80642.1"/>
    </source>
</evidence>
<feature type="compositionally biased region" description="Basic and acidic residues" evidence="1">
    <location>
        <begin position="442"/>
        <end position="460"/>
    </location>
</feature>
<feature type="region of interest" description="Disordered" evidence="1">
    <location>
        <begin position="62"/>
        <end position="83"/>
    </location>
</feature>
<reference evidence="2 3" key="1">
    <citation type="submission" date="2020-03" db="EMBL/GenBank/DDBJ databases">
        <title>Whole genome shotgun sequence of Phytohabitans houttuyneae NBRC 108639.</title>
        <authorList>
            <person name="Komaki H."/>
            <person name="Tamura T."/>
        </authorList>
    </citation>
    <scope>NUCLEOTIDE SEQUENCE [LARGE SCALE GENOMIC DNA]</scope>
    <source>
        <strain evidence="2 3">NBRC 108639</strain>
    </source>
</reference>